<evidence type="ECO:0000313" key="3">
    <source>
        <dbReference type="Proteomes" id="UP000014760"/>
    </source>
</evidence>
<accession>R7TT18</accession>
<dbReference type="HOGENOM" id="CLU_1526629_0_0_1"/>
<dbReference type="EnsemblMetazoa" id="CapteT207480">
    <property type="protein sequence ID" value="CapteP207480"/>
    <property type="gene ID" value="CapteG207480"/>
</dbReference>
<name>R7TT18_CAPTE</name>
<organism evidence="1">
    <name type="scientific">Capitella teleta</name>
    <name type="common">Polychaete worm</name>
    <dbReference type="NCBI Taxonomy" id="283909"/>
    <lineage>
        <taxon>Eukaryota</taxon>
        <taxon>Metazoa</taxon>
        <taxon>Spiralia</taxon>
        <taxon>Lophotrochozoa</taxon>
        <taxon>Annelida</taxon>
        <taxon>Polychaeta</taxon>
        <taxon>Sedentaria</taxon>
        <taxon>Scolecida</taxon>
        <taxon>Capitellidae</taxon>
        <taxon>Capitella</taxon>
    </lineage>
</organism>
<protein>
    <submittedName>
        <fullName evidence="1 2">Uncharacterized protein</fullName>
    </submittedName>
</protein>
<keyword evidence="3" id="KW-1185">Reference proteome</keyword>
<evidence type="ECO:0000313" key="2">
    <source>
        <dbReference type="EnsemblMetazoa" id="CapteP207480"/>
    </source>
</evidence>
<dbReference type="EMBL" id="KB309374">
    <property type="protein sequence ID" value="ELT94636.1"/>
    <property type="molecule type" value="Genomic_DNA"/>
</dbReference>
<reference evidence="1 3" key="2">
    <citation type="journal article" date="2013" name="Nature">
        <title>Insights into bilaterian evolution from three spiralian genomes.</title>
        <authorList>
            <person name="Simakov O."/>
            <person name="Marletaz F."/>
            <person name="Cho S.J."/>
            <person name="Edsinger-Gonzales E."/>
            <person name="Havlak P."/>
            <person name="Hellsten U."/>
            <person name="Kuo D.H."/>
            <person name="Larsson T."/>
            <person name="Lv J."/>
            <person name="Arendt D."/>
            <person name="Savage R."/>
            <person name="Osoegawa K."/>
            <person name="de Jong P."/>
            <person name="Grimwood J."/>
            <person name="Chapman J.A."/>
            <person name="Shapiro H."/>
            <person name="Aerts A."/>
            <person name="Otillar R.P."/>
            <person name="Terry A.Y."/>
            <person name="Boore J.L."/>
            <person name="Grigoriev I.V."/>
            <person name="Lindberg D.R."/>
            <person name="Seaver E.C."/>
            <person name="Weisblat D.A."/>
            <person name="Putnam N.H."/>
            <person name="Rokhsar D.S."/>
        </authorList>
    </citation>
    <scope>NUCLEOTIDE SEQUENCE</scope>
    <source>
        <strain evidence="1 3">I ESC-2004</strain>
    </source>
</reference>
<dbReference type="AlphaFoldDB" id="R7TT18"/>
<reference evidence="3" key="1">
    <citation type="submission" date="2012-12" db="EMBL/GenBank/DDBJ databases">
        <authorList>
            <person name="Hellsten U."/>
            <person name="Grimwood J."/>
            <person name="Chapman J.A."/>
            <person name="Shapiro H."/>
            <person name="Aerts A."/>
            <person name="Otillar R.P."/>
            <person name="Terry A.Y."/>
            <person name="Boore J.L."/>
            <person name="Simakov O."/>
            <person name="Marletaz F."/>
            <person name="Cho S.-J."/>
            <person name="Edsinger-Gonzales E."/>
            <person name="Havlak P."/>
            <person name="Kuo D.-H."/>
            <person name="Larsson T."/>
            <person name="Lv J."/>
            <person name="Arendt D."/>
            <person name="Savage R."/>
            <person name="Osoegawa K."/>
            <person name="de Jong P."/>
            <person name="Lindberg D.R."/>
            <person name="Seaver E.C."/>
            <person name="Weisblat D.A."/>
            <person name="Putnam N.H."/>
            <person name="Grigoriev I.V."/>
            <person name="Rokhsar D.S."/>
        </authorList>
    </citation>
    <scope>NUCLEOTIDE SEQUENCE</scope>
    <source>
        <strain evidence="3">I ESC-2004</strain>
    </source>
</reference>
<reference evidence="2" key="3">
    <citation type="submission" date="2015-06" db="UniProtKB">
        <authorList>
            <consortium name="EnsemblMetazoa"/>
        </authorList>
    </citation>
    <scope>IDENTIFICATION</scope>
</reference>
<dbReference type="Proteomes" id="UP000014760">
    <property type="component" value="Unassembled WGS sequence"/>
</dbReference>
<sequence>MTGTISFRPRALHDPRASYFSEQQTSSQPISDRSSSDGFLITATLNEDRRRSIAIVIVDVEDIGAPVTEDHKDCDGGPLEDRGIISEMEDKRNQFRLTSWTYLLRSEGSGLGILPDSCRLIRREAGYLQDANDECAFKTGNEAKALFSSSVSFVAKSGFQNYGSGYGVCCVIVVYS</sequence>
<gene>
    <name evidence="1" type="ORF">CAPTEDRAFT_207480</name>
</gene>
<dbReference type="EMBL" id="AMQN01002505">
    <property type="status" value="NOT_ANNOTATED_CDS"/>
    <property type="molecule type" value="Genomic_DNA"/>
</dbReference>
<evidence type="ECO:0000313" key="1">
    <source>
        <dbReference type="EMBL" id="ELT94636.1"/>
    </source>
</evidence>
<proteinExistence type="predicted"/>